<accession>A0A0A8ZTH1</accession>
<evidence type="ECO:0000313" key="1">
    <source>
        <dbReference type="EMBL" id="JAD42704.1"/>
    </source>
</evidence>
<dbReference type="AlphaFoldDB" id="A0A0A8ZTH1"/>
<organism evidence="1">
    <name type="scientific">Arundo donax</name>
    <name type="common">Giant reed</name>
    <name type="synonym">Donax arundinaceus</name>
    <dbReference type="NCBI Taxonomy" id="35708"/>
    <lineage>
        <taxon>Eukaryota</taxon>
        <taxon>Viridiplantae</taxon>
        <taxon>Streptophyta</taxon>
        <taxon>Embryophyta</taxon>
        <taxon>Tracheophyta</taxon>
        <taxon>Spermatophyta</taxon>
        <taxon>Magnoliopsida</taxon>
        <taxon>Liliopsida</taxon>
        <taxon>Poales</taxon>
        <taxon>Poaceae</taxon>
        <taxon>PACMAD clade</taxon>
        <taxon>Arundinoideae</taxon>
        <taxon>Arundineae</taxon>
        <taxon>Arundo</taxon>
    </lineage>
</organism>
<sequence length="31" mass="3560">MCAHWHFNVVSVNLYISIMAIGHHNNTTTTF</sequence>
<proteinExistence type="predicted"/>
<reference evidence="1" key="1">
    <citation type="submission" date="2014-09" db="EMBL/GenBank/DDBJ databases">
        <authorList>
            <person name="Magalhaes I.L.F."/>
            <person name="Oliveira U."/>
            <person name="Santos F.R."/>
            <person name="Vidigal T.H.D.A."/>
            <person name="Brescovit A.D."/>
            <person name="Santos A.J."/>
        </authorList>
    </citation>
    <scope>NUCLEOTIDE SEQUENCE</scope>
    <source>
        <tissue evidence="1">Shoot tissue taken approximately 20 cm above the soil surface</tissue>
    </source>
</reference>
<reference evidence="1" key="2">
    <citation type="journal article" date="2015" name="Data Brief">
        <title>Shoot transcriptome of the giant reed, Arundo donax.</title>
        <authorList>
            <person name="Barrero R.A."/>
            <person name="Guerrero F.D."/>
            <person name="Moolhuijzen P."/>
            <person name="Goolsby J.A."/>
            <person name="Tidwell J."/>
            <person name="Bellgard S.E."/>
            <person name="Bellgard M.I."/>
        </authorList>
    </citation>
    <scope>NUCLEOTIDE SEQUENCE</scope>
    <source>
        <tissue evidence="1">Shoot tissue taken approximately 20 cm above the soil surface</tissue>
    </source>
</reference>
<protein>
    <submittedName>
        <fullName evidence="1">Uncharacterized protein</fullName>
    </submittedName>
</protein>
<name>A0A0A8ZTH1_ARUDO</name>
<dbReference type="EMBL" id="GBRH01255191">
    <property type="protein sequence ID" value="JAD42704.1"/>
    <property type="molecule type" value="Transcribed_RNA"/>
</dbReference>